<keyword evidence="8 9" id="KW-0998">Cell outer membrane</keyword>
<evidence type="ECO:0000256" key="4">
    <source>
        <dbReference type="ARBA" id="ARBA00022452"/>
    </source>
</evidence>
<organism evidence="14 15">
    <name type="scientific">Thalassovita mangrovi</name>
    <dbReference type="NCBI Taxonomy" id="2692236"/>
    <lineage>
        <taxon>Bacteria</taxon>
        <taxon>Pseudomonadati</taxon>
        <taxon>Pseudomonadota</taxon>
        <taxon>Alphaproteobacteria</taxon>
        <taxon>Rhodobacterales</taxon>
        <taxon>Roseobacteraceae</taxon>
        <taxon>Thalassovita</taxon>
    </lineage>
</organism>
<dbReference type="Pfam" id="PF07715">
    <property type="entry name" value="Plug"/>
    <property type="match status" value="1"/>
</dbReference>
<evidence type="ECO:0000256" key="3">
    <source>
        <dbReference type="ARBA" id="ARBA00022448"/>
    </source>
</evidence>
<dbReference type="GO" id="GO:0044718">
    <property type="term" value="P:siderophore transmembrane transport"/>
    <property type="evidence" value="ECO:0007669"/>
    <property type="project" value="TreeGrafter"/>
</dbReference>
<dbReference type="RefSeq" id="WP_160974076.1">
    <property type="nucleotide sequence ID" value="NZ_WWEN01000005.1"/>
</dbReference>
<evidence type="ECO:0000256" key="9">
    <source>
        <dbReference type="PROSITE-ProRule" id="PRU01360"/>
    </source>
</evidence>
<keyword evidence="6 10" id="KW-0798">TonB box</keyword>
<feature type="signal peptide" evidence="11">
    <location>
        <begin position="1"/>
        <end position="21"/>
    </location>
</feature>
<comment type="caution">
    <text evidence="14">The sequence shown here is derived from an EMBL/GenBank/DDBJ whole genome shotgun (WGS) entry which is preliminary data.</text>
</comment>
<dbReference type="InterPro" id="IPR036942">
    <property type="entry name" value="Beta-barrel_TonB_sf"/>
</dbReference>
<feature type="domain" description="TonB-dependent receptor-like beta-barrel" evidence="12">
    <location>
        <begin position="266"/>
        <end position="657"/>
    </location>
</feature>
<gene>
    <name evidence="14" type="ORF">GR167_13020</name>
</gene>
<evidence type="ECO:0000256" key="1">
    <source>
        <dbReference type="ARBA" id="ARBA00004571"/>
    </source>
</evidence>
<keyword evidence="14" id="KW-0675">Receptor</keyword>
<keyword evidence="5 9" id="KW-0812">Transmembrane</keyword>
<feature type="chain" id="PRO_5026846247" evidence="11">
    <location>
        <begin position="22"/>
        <end position="684"/>
    </location>
</feature>
<dbReference type="EMBL" id="WWEN01000005">
    <property type="protein sequence ID" value="MYM56232.1"/>
    <property type="molecule type" value="Genomic_DNA"/>
</dbReference>
<dbReference type="Gene3D" id="2.40.170.20">
    <property type="entry name" value="TonB-dependent receptor, beta-barrel domain"/>
    <property type="match status" value="1"/>
</dbReference>
<evidence type="ECO:0000256" key="6">
    <source>
        <dbReference type="ARBA" id="ARBA00023077"/>
    </source>
</evidence>
<evidence type="ECO:0000256" key="10">
    <source>
        <dbReference type="RuleBase" id="RU003357"/>
    </source>
</evidence>
<dbReference type="SUPFAM" id="SSF56935">
    <property type="entry name" value="Porins"/>
    <property type="match status" value="1"/>
</dbReference>
<dbReference type="Pfam" id="PF00593">
    <property type="entry name" value="TonB_dep_Rec_b-barrel"/>
    <property type="match status" value="1"/>
</dbReference>
<dbReference type="AlphaFoldDB" id="A0A6L8LRX8"/>
<evidence type="ECO:0000256" key="5">
    <source>
        <dbReference type="ARBA" id="ARBA00022692"/>
    </source>
</evidence>
<accession>A0A6L8LRX8</accession>
<proteinExistence type="inferred from homology"/>
<dbReference type="Gene3D" id="2.170.130.10">
    <property type="entry name" value="TonB-dependent receptor, plug domain"/>
    <property type="match status" value="1"/>
</dbReference>
<reference evidence="14 15" key="1">
    <citation type="submission" date="2020-01" db="EMBL/GenBank/DDBJ databases">
        <authorList>
            <person name="Chen S."/>
        </authorList>
    </citation>
    <scope>NUCLEOTIDE SEQUENCE [LARGE SCALE GENOMIC DNA]</scope>
    <source>
        <strain evidence="14 15">GS-10</strain>
    </source>
</reference>
<comment type="similarity">
    <text evidence="2 9 10">Belongs to the TonB-dependent receptor family.</text>
</comment>
<evidence type="ECO:0000256" key="11">
    <source>
        <dbReference type="SAM" id="SignalP"/>
    </source>
</evidence>
<name>A0A6L8LRX8_9RHOB</name>
<evidence type="ECO:0000259" key="12">
    <source>
        <dbReference type="Pfam" id="PF00593"/>
    </source>
</evidence>
<evidence type="ECO:0000313" key="15">
    <source>
        <dbReference type="Proteomes" id="UP000479043"/>
    </source>
</evidence>
<dbReference type="Proteomes" id="UP000479043">
    <property type="component" value="Unassembled WGS sequence"/>
</dbReference>
<evidence type="ECO:0000256" key="7">
    <source>
        <dbReference type="ARBA" id="ARBA00023136"/>
    </source>
</evidence>
<feature type="domain" description="TonB-dependent receptor plug" evidence="13">
    <location>
        <begin position="47"/>
        <end position="161"/>
    </location>
</feature>
<dbReference type="CDD" id="cd01347">
    <property type="entry name" value="ligand_gated_channel"/>
    <property type="match status" value="1"/>
</dbReference>
<keyword evidence="7 9" id="KW-0472">Membrane</keyword>
<evidence type="ECO:0000256" key="2">
    <source>
        <dbReference type="ARBA" id="ARBA00009810"/>
    </source>
</evidence>
<keyword evidence="4 9" id="KW-1134">Transmembrane beta strand</keyword>
<evidence type="ECO:0000313" key="14">
    <source>
        <dbReference type="EMBL" id="MYM56232.1"/>
    </source>
</evidence>
<sequence length="684" mass="74804">MSSRTIMVAALAAMAAQPLSAQELDSGFEGELIGTVTIGESRRGVRTDTASSITTVEQEELDERQATTLGELVDTVPSVSLVNGNTPQGAAISIRGLGAQSGVYGTDGKVAIVVDGVTGGAEEVYRSGSTLSMEPELFKQVTVQRGPAQSFQYSSGAMGGTLELVTKDGRDFLEDGDTFSYRQKLSYESNGDGVLATSIFAWAPDERFDVLAFAGYRDKGDMVDGDGNTLEATAFEKPSAMLKANYHLSDGSTLTFSSMYDEIPQNDVPYNVFLPSWSDILVDRYIKQATTYAAYRYNPVGNDLINLEARLSFRKEAERITTSEATDSDIYNTDHDTRTVALRVENESLFSTGTVSHRLNAGVELSKRTRSTEELAGTYAGFNARSAPGGTDESISVYIADRMEFGNRFTLTPQLRFEKQTLTSEGNDYAYSSRGTTVAALPDGTSYETQALTGALSARYELSESFAVFGTAAYNENLPFIDDLRDADRMASTEKGETYELGLSYDSTGLFSGDDRMRFKLTGFKTHIWDGFSYSGIDEVDLEGIELEASYVHSAFYADLNASRIRGTINGTSDYFNYVPADSVQLTLGKRFLDDQLDLAIEAKHAFAQNRTSHTNPDYYPGTVASDDYTLFNLTAAYVPNSGLFRDVEFRASVENLTDETYRAYLSTRNGAGRTFKFSIAKTF</sequence>
<dbReference type="InterPro" id="IPR037066">
    <property type="entry name" value="Plug_dom_sf"/>
</dbReference>
<protein>
    <submittedName>
        <fullName evidence="14">TonB-dependent receptor</fullName>
    </submittedName>
</protein>
<dbReference type="PANTHER" id="PTHR30069">
    <property type="entry name" value="TONB-DEPENDENT OUTER MEMBRANE RECEPTOR"/>
    <property type="match status" value="1"/>
</dbReference>
<comment type="subcellular location">
    <subcellularLocation>
        <location evidence="1 9">Cell outer membrane</location>
        <topology evidence="1 9">Multi-pass membrane protein</topology>
    </subcellularLocation>
</comment>
<dbReference type="InterPro" id="IPR000531">
    <property type="entry name" value="Beta-barrel_TonB"/>
</dbReference>
<evidence type="ECO:0000256" key="8">
    <source>
        <dbReference type="ARBA" id="ARBA00023237"/>
    </source>
</evidence>
<dbReference type="PANTHER" id="PTHR30069:SF41">
    <property type="entry name" value="HEME_HEMOPEXIN UTILIZATION PROTEIN C"/>
    <property type="match status" value="1"/>
</dbReference>
<evidence type="ECO:0000259" key="13">
    <source>
        <dbReference type="Pfam" id="PF07715"/>
    </source>
</evidence>
<keyword evidence="15" id="KW-1185">Reference proteome</keyword>
<dbReference type="InterPro" id="IPR012910">
    <property type="entry name" value="Plug_dom"/>
</dbReference>
<dbReference type="InterPro" id="IPR039426">
    <property type="entry name" value="TonB-dep_rcpt-like"/>
</dbReference>
<keyword evidence="3 9" id="KW-0813">Transport</keyword>
<dbReference type="GO" id="GO:0009279">
    <property type="term" value="C:cell outer membrane"/>
    <property type="evidence" value="ECO:0007669"/>
    <property type="project" value="UniProtKB-SubCell"/>
</dbReference>
<dbReference type="GO" id="GO:0015344">
    <property type="term" value="F:siderophore uptake transmembrane transporter activity"/>
    <property type="evidence" value="ECO:0007669"/>
    <property type="project" value="TreeGrafter"/>
</dbReference>
<dbReference type="PROSITE" id="PS52016">
    <property type="entry name" value="TONB_DEPENDENT_REC_3"/>
    <property type="match status" value="1"/>
</dbReference>
<keyword evidence="11" id="KW-0732">Signal</keyword>